<dbReference type="Gene3D" id="1.10.730.10">
    <property type="entry name" value="Isoleucyl-tRNA Synthetase, Domain 1"/>
    <property type="match status" value="1"/>
</dbReference>
<evidence type="ECO:0000256" key="3">
    <source>
        <dbReference type="ARBA" id="ARBA00022598"/>
    </source>
</evidence>
<keyword evidence="3 10" id="KW-0436">Ligase</keyword>
<dbReference type="GO" id="GO:0005524">
    <property type="term" value="F:ATP binding"/>
    <property type="evidence" value="ECO:0007669"/>
    <property type="project" value="UniProtKB-KW"/>
</dbReference>
<comment type="similarity">
    <text evidence="1 10">Belongs to the class-I aminoacyl-tRNA synthetase family.</text>
</comment>
<dbReference type="FunFam" id="3.40.50.620:FF:000058">
    <property type="entry name" value="Mitochondrial arginyl-tRNA synthetase"/>
    <property type="match status" value="1"/>
</dbReference>
<evidence type="ECO:0000256" key="2">
    <source>
        <dbReference type="ARBA" id="ARBA00012837"/>
    </source>
</evidence>
<dbReference type="EC" id="6.1.1.19" evidence="2"/>
<dbReference type="SUPFAM" id="SSF52374">
    <property type="entry name" value="Nucleotidylyl transferase"/>
    <property type="match status" value="1"/>
</dbReference>
<dbReference type="GO" id="GO:0032543">
    <property type="term" value="P:mitochondrial translation"/>
    <property type="evidence" value="ECO:0007669"/>
    <property type="project" value="TreeGrafter"/>
</dbReference>
<dbReference type="Proteomes" id="UP000812966">
    <property type="component" value="Unassembled WGS sequence"/>
</dbReference>
<dbReference type="SUPFAM" id="SSF47323">
    <property type="entry name" value="Anticodon-binding domain of a subclass of class I aminoacyl-tRNA synthetases"/>
    <property type="match status" value="1"/>
</dbReference>
<dbReference type="InterPro" id="IPR009080">
    <property type="entry name" value="tRNAsynth_Ia_anticodon-bd"/>
</dbReference>
<sequence length="618" mass="69860">MASTSTSTNTELKQGDAYYLPPVPSVKGADTETAIIEAYRIAAAKIVSEAVDIPLETAYPGIDVGNKKADLYVAMPRFRLGGKPDPWAEKVVAHFKPDEYLSKCTSEKGFVSFTLNHDTFTRQVLRQIRNATPSSSLGTSVNPLDKAAQKPGYGSNKSGQGKKAIVEFSSPNIAKPFHAGHLRSTIIGAFLANLYEAHGWEVTRINYLGDWGKQFGLLAVGFQRFGTEEELEANAITHLYHVYVRINQEAEADPSIHDEARAFFKKMEDGDKEALALWSRFRDFSIKRLEETYKRLNIHFDSYAGEAAVKPEKMEEAFKIMQEKNMLVQDKGAYLCDLEKYKLGKVVIKKADGTSIYIARDLGGAAQRYEKYNFDKMIYVVAAQQDLHNKQLFKMLELMGHEWADRLEHVNFGLVMGMSTRKGTVKFLDEILAEAKDSMHEQMAKNEEKYAQVEDPEYTSDVVGQTAVKIQDMSARRINDYTFDIKRMTSFEGDTGPYIQYSHVRLCSIERKNPNIVLPEDVTQIKTELITEPKAKEIIYLLACYPQLVNDAMRDYQASGIVTYMFKLTHAVSSAWETLKVQGQEEELAKARMYLFLCTRDVLASAMRLLSLTPLDRM</sequence>
<dbReference type="InterPro" id="IPR036695">
    <property type="entry name" value="Arg-tRNA-synth_N_sf"/>
</dbReference>
<dbReference type="SUPFAM" id="SSF55190">
    <property type="entry name" value="Arginyl-tRNA synthetase (ArgRS), N-terminal 'additional' domain"/>
    <property type="match status" value="1"/>
</dbReference>
<evidence type="ECO:0000256" key="4">
    <source>
        <dbReference type="ARBA" id="ARBA00022741"/>
    </source>
</evidence>
<dbReference type="CDD" id="cd07956">
    <property type="entry name" value="Anticodon_Ia_Arg"/>
    <property type="match status" value="1"/>
</dbReference>
<evidence type="ECO:0000256" key="7">
    <source>
        <dbReference type="ARBA" id="ARBA00023146"/>
    </source>
</evidence>
<dbReference type="Gene3D" id="3.40.50.620">
    <property type="entry name" value="HUPs"/>
    <property type="match status" value="1"/>
</dbReference>
<dbReference type="NCBIfam" id="TIGR00456">
    <property type="entry name" value="argS"/>
    <property type="match status" value="1"/>
</dbReference>
<dbReference type="PRINTS" id="PR01038">
    <property type="entry name" value="TRNASYNTHARG"/>
</dbReference>
<keyword evidence="14" id="KW-1185">Reference proteome</keyword>
<dbReference type="PROSITE" id="PS00178">
    <property type="entry name" value="AA_TRNA_LIGASE_I"/>
    <property type="match status" value="1"/>
</dbReference>
<dbReference type="InterPro" id="IPR008909">
    <property type="entry name" value="DALR_anticod-bd"/>
</dbReference>
<feature type="compositionally biased region" description="Polar residues" evidence="11">
    <location>
        <begin position="133"/>
        <end position="142"/>
    </location>
</feature>
<dbReference type="GO" id="GO:0004814">
    <property type="term" value="F:arginine-tRNA ligase activity"/>
    <property type="evidence" value="ECO:0007669"/>
    <property type="project" value="UniProtKB-EC"/>
</dbReference>
<dbReference type="EMBL" id="JABELV010000100">
    <property type="protein sequence ID" value="KAG7531039.1"/>
    <property type="molecule type" value="Genomic_DNA"/>
</dbReference>
<dbReference type="InterPro" id="IPR035684">
    <property type="entry name" value="ArgRS_core"/>
</dbReference>
<evidence type="ECO:0000256" key="8">
    <source>
        <dbReference type="ARBA" id="ARBA00033033"/>
    </source>
</evidence>
<reference evidence="13" key="1">
    <citation type="submission" date="2020-04" db="EMBL/GenBank/DDBJ databases">
        <title>Analysis of mating type loci in Filobasidium floriforme.</title>
        <authorList>
            <person name="Nowrousian M."/>
        </authorList>
    </citation>
    <scope>NUCLEOTIDE SEQUENCE</scope>
    <source>
        <strain evidence="13">CBS 6242</strain>
    </source>
</reference>
<protein>
    <recommendedName>
        <fullName evidence="2">arginine--tRNA ligase</fullName>
        <ecNumber evidence="2">6.1.1.19</ecNumber>
    </recommendedName>
    <alternativeName>
        <fullName evidence="8">Arginyl-tRNA synthetase</fullName>
    </alternativeName>
</protein>
<evidence type="ECO:0000256" key="11">
    <source>
        <dbReference type="SAM" id="MobiDB-lite"/>
    </source>
</evidence>
<dbReference type="GO" id="GO:0006420">
    <property type="term" value="P:arginyl-tRNA aminoacylation"/>
    <property type="evidence" value="ECO:0007669"/>
    <property type="project" value="InterPro"/>
</dbReference>
<feature type="domain" description="DALR anticodon binding" evidence="12">
    <location>
        <begin position="499"/>
        <end position="618"/>
    </location>
</feature>
<dbReference type="InterPro" id="IPR001278">
    <property type="entry name" value="Arg-tRNA-ligase"/>
</dbReference>
<dbReference type="CDD" id="cd00671">
    <property type="entry name" value="ArgRS_core"/>
    <property type="match status" value="1"/>
</dbReference>
<proteinExistence type="inferred from homology"/>
<keyword evidence="4 10" id="KW-0547">Nucleotide-binding</keyword>
<evidence type="ECO:0000313" key="14">
    <source>
        <dbReference type="Proteomes" id="UP000812966"/>
    </source>
</evidence>
<dbReference type="Gene3D" id="3.30.1360.70">
    <property type="entry name" value="Arginyl tRNA synthetase N-terminal domain"/>
    <property type="match status" value="1"/>
</dbReference>
<dbReference type="Pfam" id="PF05746">
    <property type="entry name" value="DALR_1"/>
    <property type="match status" value="1"/>
</dbReference>
<evidence type="ECO:0000256" key="1">
    <source>
        <dbReference type="ARBA" id="ARBA00005594"/>
    </source>
</evidence>
<gene>
    <name evidence="13" type="ORF">FFLO_04594</name>
</gene>
<evidence type="ECO:0000256" key="10">
    <source>
        <dbReference type="RuleBase" id="RU363038"/>
    </source>
</evidence>
<evidence type="ECO:0000259" key="12">
    <source>
        <dbReference type="SMART" id="SM00836"/>
    </source>
</evidence>
<organism evidence="13 14">
    <name type="scientific">Filobasidium floriforme</name>
    <dbReference type="NCBI Taxonomy" id="5210"/>
    <lineage>
        <taxon>Eukaryota</taxon>
        <taxon>Fungi</taxon>
        <taxon>Dikarya</taxon>
        <taxon>Basidiomycota</taxon>
        <taxon>Agaricomycotina</taxon>
        <taxon>Tremellomycetes</taxon>
        <taxon>Filobasidiales</taxon>
        <taxon>Filobasidiaceae</taxon>
        <taxon>Filobasidium</taxon>
    </lineage>
</organism>
<comment type="caution">
    <text evidence="13">The sequence shown here is derived from an EMBL/GenBank/DDBJ whole genome shotgun (WGS) entry which is preliminary data.</text>
</comment>
<dbReference type="Pfam" id="PF00750">
    <property type="entry name" value="tRNA-synt_1d"/>
    <property type="match status" value="1"/>
</dbReference>
<keyword evidence="5 10" id="KW-0067">ATP-binding</keyword>
<dbReference type="InterPro" id="IPR001412">
    <property type="entry name" value="aa-tRNA-synth_I_CS"/>
</dbReference>
<evidence type="ECO:0000256" key="6">
    <source>
        <dbReference type="ARBA" id="ARBA00022917"/>
    </source>
</evidence>
<accession>A0A8K0JIJ4</accession>
<dbReference type="PANTHER" id="PTHR11956:SF11">
    <property type="entry name" value="ARGININE--TRNA LIGASE, MITOCHONDRIAL-RELATED"/>
    <property type="match status" value="1"/>
</dbReference>
<evidence type="ECO:0000256" key="5">
    <source>
        <dbReference type="ARBA" id="ARBA00022840"/>
    </source>
</evidence>
<name>A0A8K0JIJ4_9TREE</name>
<comment type="catalytic activity">
    <reaction evidence="9">
        <text>tRNA(Arg) + L-arginine + ATP = L-arginyl-tRNA(Arg) + AMP + diphosphate</text>
        <dbReference type="Rhea" id="RHEA:20301"/>
        <dbReference type="Rhea" id="RHEA-COMP:9658"/>
        <dbReference type="Rhea" id="RHEA-COMP:9673"/>
        <dbReference type="ChEBI" id="CHEBI:30616"/>
        <dbReference type="ChEBI" id="CHEBI:32682"/>
        <dbReference type="ChEBI" id="CHEBI:33019"/>
        <dbReference type="ChEBI" id="CHEBI:78442"/>
        <dbReference type="ChEBI" id="CHEBI:78513"/>
        <dbReference type="ChEBI" id="CHEBI:456215"/>
        <dbReference type="EC" id="6.1.1.19"/>
    </reaction>
</comment>
<keyword evidence="7 10" id="KW-0030">Aminoacyl-tRNA synthetase</keyword>
<dbReference type="InterPro" id="IPR014729">
    <property type="entry name" value="Rossmann-like_a/b/a_fold"/>
</dbReference>
<dbReference type="AlphaFoldDB" id="A0A8K0JIJ4"/>
<dbReference type="PANTHER" id="PTHR11956">
    <property type="entry name" value="ARGINYL-TRNA SYNTHETASE"/>
    <property type="match status" value="1"/>
</dbReference>
<dbReference type="GO" id="GO:0005739">
    <property type="term" value="C:mitochondrion"/>
    <property type="evidence" value="ECO:0007669"/>
    <property type="project" value="TreeGrafter"/>
</dbReference>
<dbReference type="FunFam" id="1.10.730.10:FF:000006">
    <property type="entry name" value="Arginyl-tRNA synthetase 2, mitochondrial"/>
    <property type="match status" value="1"/>
</dbReference>
<dbReference type="SMART" id="SM00836">
    <property type="entry name" value="DALR_1"/>
    <property type="match status" value="1"/>
</dbReference>
<feature type="region of interest" description="Disordered" evidence="11">
    <location>
        <begin position="133"/>
        <end position="159"/>
    </location>
</feature>
<evidence type="ECO:0000256" key="9">
    <source>
        <dbReference type="ARBA" id="ARBA00049339"/>
    </source>
</evidence>
<keyword evidence="6 10" id="KW-0648">Protein biosynthesis</keyword>
<evidence type="ECO:0000313" key="13">
    <source>
        <dbReference type="EMBL" id="KAG7531039.1"/>
    </source>
</evidence>